<organism evidence="2 3">
    <name type="scientific">Adineta steineri</name>
    <dbReference type="NCBI Taxonomy" id="433720"/>
    <lineage>
        <taxon>Eukaryota</taxon>
        <taxon>Metazoa</taxon>
        <taxon>Spiralia</taxon>
        <taxon>Gnathifera</taxon>
        <taxon>Rotifera</taxon>
        <taxon>Eurotatoria</taxon>
        <taxon>Bdelloidea</taxon>
        <taxon>Adinetida</taxon>
        <taxon>Adinetidae</taxon>
        <taxon>Adineta</taxon>
    </lineage>
</organism>
<dbReference type="Proteomes" id="UP000663860">
    <property type="component" value="Unassembled WGS sequence"/>
</dbReference>
<proteinExistence type="predicted"/>
<dbReference type="AlphaFoldDB" id="A0A819E4B8"/>
<reference evidence="2" key="1">
    <citation type="submission" date="2021-02" db="EMBL/GenBank/DDBJ databases">
        <authorList>
            <person name="Nowell W R."/>
        </authorList>
    </citation>
    <scope>NUCLEOTIDE SEQUENCE</scope>
</reference>
<comment type="caution">
    <text evidence="2">The sequence shown here is derived from an EMBL/GenBank/DDBJ whole genome shotgun (WGS) entry which is preliminary data.</text>
</comment>
<dbReference type="Proteomes" id="UP000663868">
    <property type="component" value="Unassembled WGS sequence"/>
</dbReference>
<dbReference type="EMBL" id="CAJNOE010001486">
    <property type="protein sequence ID" value="CAF1427324.1"/>
    <property type="molecule type" value="Genomic_DNA"/>
</dbReference>
<protein>
    <submittedName>
        <fullName evidence="2">Uncharacterized protein</fullName>
    </submittedName>
</protein>
<name>A0A819E4B8_9BILA</name>
<evidence type="ECO:0000313" key="3">
    <source>
        <dbReference type="Proteomes" id="UP000663868"/>
    </source>
</evidence>
<sequence length="160" mass="17989">MTTTKTTITTTTKTTVTTTTTTTITTTIANYTGCNITGCRLKIAAHISQNQTYDTKDFTECINCGEAQYPNFPGYWSTFWHKEDFVVLTSAGYDCTGNPYNGDLIQCERFCLTDPTCVGFSRGRNVLDTTSGDCYLKNNIQFNRTYNYLTWQTVILNMTS</sequence>
<gene>
    <name evidence="1" type="ORF">IZO911_LOCUS41027</name>
    <name evidence="2" type="ORF">KXQ929_LOCUS19703</name>
</gene>
<evidence type="ECO:0000313" key="1">
    <source>
        <dbReference type="EMBL" id="CAF1427324.1"/>
    </source>
</evidence>
<evidence type="ECO:0000313" key="2">
    <source>
        <dbReference type="EMBL" id="CAF3844477.1"/>
    </source>
</evidence>
<dbReference type="EMBL" id="CAJOBB010001347">
    <property type="protein sequence ID" value="CAF3844477.1"/>
    <property type="molecule type" value="Genomic_DNA"/>
</dbReference>
<accession>A0A819E4B8</accession>